<accession>A0ABZ2QWZ5</accession>
<proteinExistence type="predicted"/>
<dbReference type="EMBL" id="CP147982">
    <property type="protein sequence ID" value="WXK79432.1"/>
    <property type="molecule type" value="Genomic_DNA"/>
</dbReference>
<name>A0ABZ2QWZ5_9ACTN</name>
<keyword evidence="2" id="KW-1185">Reference proteome</keyword>
<protein>
    <submittedName>
        <fullName evidence="1">Uncharacterized protein</fullName>
    </submittedName>
</protein>
<evidence type="ECO:0000313" key="2">
    <source>
        <dbReference type="Proteomes" id="UP001626628"/>
    </source>
</evidence>
<dbReference type="Proteomes" id="UP001626628">
    <property type="component" value="Chromosome"/>
</dbReference>
<sequence>MEHEIRAEYDEGVLPHEDTPVKLWHMTRVGTTTAMCGRDLAPAAATQSADAWGEAGAQPFCRQCGVLYLGEHPASS</sequence>
<dbReference type="RefSeq" id="WP_399149483.1">
    <property type="nucleotide sequence ID" value="NZ_CP147982.1"/>
</dbReference>
<organism evidence="1 2">
    <name type="scientific">Streptomyces sirii</name>
    <dbReference type="NCBI Taxonomy" id="3127701"/>
    <lineage>
        <taxon>Bacteria</taxon>
        <taxon>Bacillati</taxon>
        <taxon>Actinomycetota</taxon>
        <taxon>Actinomycetes</taxon>
        <taxon>Kitasatosporales</taxon>
        <taxon>Streptomycetaceae</taxon>
        <taxon>Streptomyces</taxon>
    </lineage>
</organism>
<reference evidence="1 2" key="1">
    <citation type="submission" date="2024-03" db="EMBL/GenBank/DDBJ databases">
        <title>The complete genome of Streptomyces sirii sp.nov.</title>
        <authorList>
            <person name="Zakalyukina Y.V."/>
            <person name="Belik A.R."/>
            <person name="Biryukov M.V."/>
            <person name="Baturina O.A."/>
            <person name="Kabilov M.R."/>
        </authorList>
    </citation>
    <scope>NUCLEOTIDE SEQUENCE [LARGE SCALE GENOMIC DNA]</scope>
    <source>
        <strain evidence="1 2">BP-8</strain>
    </source>
</reference>
<gene>
    <name evidence="1" type="ORF">WAB15_27455</name>
</gene>
<evidence type="ECO:0000313" key="1">
    <source>
        <dbReference type="EMBL" id="WXK79432.1"/>
    </source>
</evidence>